<evidence type="ECO:0000256" key="2">
    <source>
        <dbReference type="SAM" id="Phobius"/>
    </source>
</evidence>
<feature type="transmembrane region" description="Helical" evidence="2">
    <location>
        <begin position="42"/>
        <end position="61"/>
    </location>
</feature>
<proteinExistence type="predicted"/>
<dbReference type="RefSeq" id="WP_164004812.1">
    <property type="nucleotide sequence ID" value="NZ_JAAIKD010000004.1"/>
</dbReference>
<evidence type="ECO:0000313" key="3">
    <source>
        <dbReference type="EMBL" id="NEV94084.1"/>
    </source>
</evidence>
<comment type="caution">
    <text evidence="3">The sequence shown here is derived from an EMBL/GenBank/DDBJ whole genome shotgun (WGS) entry which is preliminary data.</text>
</comment>
<dbReference type="AlphaFoldDB" id="A0A6B3R949"/>
<keyword evidence="1" id="KW-0175">Coiled coil</keyword>
<keyword evidence="2" id="KW-1133">Transmembrane helix</keyword>
<evidence type="ECO:0000256" key="1">
    <source>
        <dbReference type="SAM" id="Coils"/>
    </source>
</evidence>
<gene>
    <name evidence="3" type="ORF">G3567_07985</name>
</gene>
<organism evidence="3 4">
    <name type="scientific">Psychroflexus aurantiacus</name>
    <dbReference type="NCBI Taxonomy" id="2709310"/>
    <lineage>
        <taxon>Bacteria</taxon>
        <taxon>Pseudomonadati</taxon>
        <taxon>Bacteroidota</taxon>
        <taxon>Flavobacteriia</taxon>
        <taxon>Flavobacteriales</taxon>
        <taxon>Flavobacteriaceae</taxon>
        <taxon>Psychroflexus</taxon>
    </lineage>
</organism>
<keyword evidence="4" id="KW-1185">Reference proteome</keyword>
<dbReference type="Proteomes" id="UP000478505">
    <property type="component" value="Unassembled WGS sequence"/>
</dbReference>
<sequence length="182" mass="21105">MKDLRKDFNYTEDQLKMPEGHLEGFQRKLGPEPAGKASQSLWLQRIAAILILGILISTYWFPNASPESNTSSIADETLDLNDISPELSNLETFFKASINYELATLEYGNYEEVAFSYLEELEKIEKDYKTLSKDLQTHGYNQLIIQAMIENLQLRLELLQNLKLRLNELKTLNHEKDQTYQL</sequence>
<keyword evidence="2" id="KW-0472">Membrane</keyword>
<reference evidence="3 4" key="1">
    <citation type="submission" date="2020-02" db="EMBL/GenBank/DDBJ databases">
        <title>Flavobacteriaceae Psychroflexus bacterium YR1-1, complete genome.</title>
        <authorList>
            <person name="Li Y."/>
            <person name="Wu S."/>
        </authorList>
    </citation>
    <scope>NUCLEOTIDE SEQUENCE [LARGE SCALE GENOMIC DNA]</scope>
    <source>
        <strain evidence="3 4">YR1-1</strain>
    </source>
</reference>
<protein>
    <submittedName>
        <fullName evidence="3">Uncharacterized protein</fullName>
    </submittedName>
</protein>
<accession>A0A6B3R949</accession>
<dbReference type="EMBL" id="JAAIKD010000004">
    <property type="protein sequence ID" value="NEV94084.1"/>
    <property type="molecule type" value="Genomic_DNA"/>
</dbReference>
<name>A0A6B3R949_9FLAO</name>
<evidence type="ECO:0000313" key="4">
    <source>
        <dbReference type="Proteomes" id="UP000478505"/>
    </source>
</evidence>
<feature type="coiled-coil region" evidence="1">
    <location>
        <begin position="149"/>
        <end position="179"/>
    </location>
</feature>
<keyword evidence="2" id="KW-0812">Transmembrane</keyword>